<accession>A0AAD9L2T7</accession>
<organism evidence="1 2">
    <name type="scientific">Ridgeia piscesae</name>
    <name type="common">Tubeworm</name>
    <dbReference type="NCBI Taxonomy" id="27915"/>
    <lineage>
        <taxon>Eukaryota</taxon>
        <taxon>Metazoa</taxon>
        <taxon>Spiralia</taxon>
        <taxon>Lophotrochozoa</taxon>
        <taxon>Annelida</taxon>
        <taxon>Polychaeta</taxon>
        <taxon>Sedentaria</taxon>
        <taxon>Canalipalpata</taxon>
        <taxon>Sabellida</taxon>
        <taxon>Siboglinidae</taxon>
        <taxon>Ridgeia</taxon>
    </lineage>
</organism>
<dbReference type="AlphaFoldDB" id="A0AAD9L2T7"/>
<reference evidence="1" key="1">
    <citation type="journal article" date="2023" name="Mol. Biol. Evol.">
        <title>Third-Generation Sequencing Reveals the Adaptive Role of the Epigenome in Three Deep-Sea Polychaetes.</title>
        <authorList>
            <person name="Perez M."/>
            <person name="Aroh O."/>
            <person name="Sun Y."/>
            <person name="Lan Y."/>
            <person name="Juniper S.K."/>
            <person name="Young C.R."/>
            <person name="Angers B."/>
            <person name="Qian P.Y."/>
        </authorList>
    </citation>
    <scope>NUCLEOTIDE SEQUENCE</scope>
    <source>
        <strain evidence="1">R07B-5</strain>
    </source>
</reference>
<proteinExistence type="predicted"/>
<evidence type="ECO:0000313" key="2">
    <source>
        <dbReference type="Proteomes" id="UP001209878"/>
    </source>
</evidence>
<dbReference type="Proteomes" id="UP001209878">
    <property type="component" value="Unassembled WGS sequence"/>
</dbReference>
<keyword evidence="2" id="KW-1185">Reference proteome</keyword>
<name>A0AAD9L2T7_RIDPI</name>
<dbReference type="EMBL" id="JAODUO010000369">
    <property type="protein sequence ID" value="KAK2182031.1"/>
    <property type="molecule type" value="Genomic_DNA"/>
</dbReference>
<sequence>MMISVLASTTQTGWPPQTSVPVMTDNYTMSTLHVNTMPSQTPTANWPPHPAYTPVSTTAMPDARPALVPAYTWSHQSSQGNLWATTTSDQTDSLCVITRECVQAYKVGRLPPPATARSRPTHPQ</sequence>
<gene>
    <name evidence="1" type="ORF">NP493_369g01012</name>
</gene>
<evidence type="ECO:0000313" key="1">
    <source>
        <dbReference type="EMBL" id="KAK2182031.1"/>
    </source>
</evidence>
<protein>
    <submittedName>
        <fullName evidence="1">Uncharacterized protein</fullName>
    </submittedName>
</protein>
<comment type="caution">
    <text evidence="1">The sequence shown here is derived from an EMBL/GenBank/DDBJ whole genome shotgun (WGS) entry which is preliminary data.</text>
</comment>